<keyword evidence="6" id="KW-1185">Reference proteome</keyword>
<sequence length="349" mass="37244">MAFYPMPHFVMADPNLLKARPGNPVTIHDVAALAGVSLVTVSRAFNDPKQLSPKTLAKVLAAAEKTGYVPNLSAGSLRSSKTRLIAAFVPTLQGHFASMIQALTTRFAAQGYQVVLGQVGYSIEQEAAMLRTVIGRRPDGIVLAGVTHSAESRKLLAFSGIPIVETWDVTPEPIDMLVSFSHEDTSAQVCKFLARKGRSKIAVISGNDPRSLRRNDAFLKAAQELGMALPMIRTVSVPTTHGAGRAALSSLLSEHTDIDAAYCSSDMLAMGVLTEARVRGIKVPQQLAVVGSGDLDFAATLDPSLTTVRIDGALLGQTAAEFIIDRIEGKERTEKTVSISLPIIERQSA</sequence>
<dbReference type="CDD" id="cd01575">
    <property type="entry name" value="PBP1_GntR"/>
    <property type="match status" value="1"/>
</dbReference>
<comment type="caution">
    <text evidence="5">The sequence shown here is derived from an EMBL/GenBank/DDBJ whole genome shotgun (WGS) entry which is preliminary data.</text>
</comment>
<dbReference type="GO" id="GO:0003677">
    <property type="term" value="F:DNA binding"/>
    <property type="evidence" value="ECO:0007669"/>
    <property type="project" value="UniProtKB-KW"/>
</dbReference>
<gene>
    <name evidence="5" type="ORF">RY831_16860</name>
</gene>
<dbReference type="Gene3D" id="3.40.50.2300">
    <property type="match status" value="2"/>
</dbReference>
<evidence type="ECO:0000256" key="3">
    <source>
        <dbReference type="ARBA" id="ARBA00023163"/>
    </source>
</evidence>
<feature type="domain" description="HTH lacI-type" evidence="4">
    <location>
        <begin position="25"/>
        <end position="79"/>
    </location>
</feature>
<dbReference type="SUPFAM" id="SSF53822">
    <property type="entry name" value="Periplasmic binding protein-like I"/>
    <property type="match status" value="1"/>
</dbReference>
<dbReference type="Proteomes" id="UP001352263">
    <property type="component" value="Unassembled WGS sequence"/>
</dbReference>
<evidence type="ECO:0000256" key="2">
    <source>
        <dbReference type="ARBA" id="ARBA00023125"/>
    </source>
</evidence>
<keyword evidence="1" id="KW-0805">Transcription regulation</keyword>
<dbReference type="PANTHER" id="PTHR30146">
    <property type="entry name" value="LACI-RELATED TRANSCRIPTIONAL REPRESSOR"/>
    <property type="match status" value="1"/>
</dbReference>
<organism evidence="5 6">
    <name type="scientific">Noviherbaspirillum album</name>
    <dbReference type="NCBI Taxonomy" id="3080276"/>
    <lineage>
        <taxon>Bacteria</taxon>
        <taxon>Pseudomonadati</taxon>
        <taxon>Pseudomonadota</taxon>
        <taxon>Betaproteobacteria</taxon>
        <taxon>Burkholderiales</taxon>
        <taxon>Oxalobacteraceae</taxon>
        <taxon>Noviherbaspirillum</taxon>
    </lineage>
</organism>
<dbReference type="Pfam" id="PF00356">
    <property type="entry name" value="LacI"/>
    <property type="match status" value="1"/>
</dbReference>
<keyword evidence="2 5" id="KW-0238">DNA-binding</keyword>
<protein>
    <submittedName>
        <fullName evidence="5">LacI family DNA-binding transcriptional regulator</fullName>
    </submittedName>
</protein>
<proteinExistence type="predicted"/>
<dbReference type="PROSITE" id="PS50932">
    <property type="entry name" value="HTH_LACI_2"/>
    <property type="match status" value="1"/>
</dbReference>
<dbReference type="Pfam" id="PF13377">
    <property type="entry name" value="Peripla_BP_3"/>
    <property type="match status" value="1"/>
</dbReference>
<evidence type="ECO:0000313" key="5">
    <source>
        <dbReference type="EMBL" id="MEC4720838.1"/>
    </source>
</evidence>
<dbReference type="InterPro" id="IPR010982">
    <property type="entry name" value="Lambda_DNA-bd_dom_sf"/>
</dbReference>
<dbReference type="InterPro" id="IPR028082">
    <property type="entry name" value="Peripla_BP_I"/>
</dbReference>
<dbReference type="PANTHER" id="PTHR30146:SF33">
    <property type="entry name" value="TRANSCRIPTIONAL REGULATOR"/>
    <property type="match status" value="1"/>
</dbReference>
<dbReference type="SUPFAM" id="SSF47413">
    <property type="entry name" value="lambda repressor-like DNA-binding domains"/>
    <property type="match status" value="1"/>
</dbReference>
<dbReference type="CDD" id="cd01392">
    <property type="entry name" value="HTH_LacI"/>
    <property type="match status" value="1"/>
</dbReference>
<dbReference type="InterPro" id="IPR000843">
    <property type="entry name" value="HTH_LacI"/>
</dbReference>
<dbReference type="Gene3D" id="1.10.260.40">
    <property type="entry name" value="lambda repressor-like DNA-binding domains"/>
    <property type="match status" value="1"/>
</dbReference>
<evidence type="ECO:0000313" key="6">
    <source>
        <dbReference type="Proteomes" id="UP001352263"/>
    </source>
</evidence>
<evidence type="ECO:0000259" key="4">
    <source>
        <dbReference type="PROSITE" id="PS50932"/>
    </source>
</evidence>
<evidence type="ECO:0000256" key="1">
    <source>
        <dbReference type="ARBA" id="ARBA00023015"/>
    </source>
</evidence>
<dbReference type="SMART" id="SM00354">
    <property type="entry name" value="HTH_LACI"/>
    <property type="match status" value="1"/>
</dbReference>
<dbReference type="RefSeq" id="WP_326507550.1">
    <property type="nucleotide sequence ID" value="NZ_JAWIIV010000013.1"/>
</dbReference>
<name>A0ABU6JBC4_9BURK</name>
<dbReference type="EMBL" id="JAWIIV010000013">
    <property type="protein sequence ID" value="MEC4720838.1"/>
    <property type="molecule type" value="Genomic_DNA"/>
</dbReference>
<reference evidence="5 6" key="1">
    <citation type="submission" date="2023-10" db="EMBL/GenBank/DDBJ databases">
        <title>Noviherbaspirillum sp. CPCC 100848 genome assembly.</title>
        <authorList>
            <person name="Li X.Y."/>
            <person name="Fang X.M."/>
        </authorList>
    </citation>
    <scope>NUCLEOTIDE SEQUENCE [LARGE SCALE GENOMIC DNA]</scope>
    <source>
        <strain evidence="5 6">CPCC 100848</strain>
    </source>
</reference>
<keyword evidence="3" id="KW-0804">Transcription</keyword>
<accession>A0ABU6JBC4</accession>
<dbReference type="InterPro" id="IPR046335">
    <property type="entry name" value="LacI/GalR-like_sensor"/>
</dbReference>